<accession>A0A1S4ATE2</accession>
<evidence type="ECO:0000256" key="1">
    <source>
        <dbReference type="SAM" id="MobiDB-lite"/>
    </source>
</evidence>
<name>A0A1S4ATE2_TOBAC</name>
<sequence>MHGKILVCEIEIKDIRTELTYWKNAVMCYVLGVHPPFAVLNGFIQRMWAKHRINKISMLKNRIVLVRFDIEMGENEMLQGGIYRFDNKPFIVKAWDPNMEFNREELYSVPIWVKLLGLDFKYWSPKGLSKIGSLIGKPLMVDHQIEKNIGLNFARLLIEVDIDGPLSKKIMFKNERGNLVELKVQYDWKPILCKCSNKYGHNEEACRRKKTKTQQKKIGDQANKVAKGRRARRRQEIT</sequence>
<feature type="compositionally biased region" description="Basic residues" evidence="1">
    <location>
        <begin position="226"/>
        <end position="238"/>
    </location>
</feature>
<dbReference type="Pfam" id="PF14111">
    <property type="entry name" value="DUF4283"/>
    <property type="match status" value="1"/>
</dbReference>
<dbReference type="PANTHER" id="PTHR33233:SF14">
    <property type="entry name" value="ENDONUCLEASE_EXONUCLEASE_PHOSPHATASE"/>
    <property type="match status" value="1"/>
</dbReference>
<dbReference type="GeneID" id="107801235"/>
<dbReference type="PANTHER" id="PTHR33233">
    <property type="entry name" value="ENDONUCLEASE/EXONUCLEASE/PHOSPHATASE"/>
    <property type="match status" value="1"/>
</dbReference>
<protein>
    <submittedName>
        <fullName evidence="4">Uncharacterized protein LOC107801235</fullName>
    </submittedName>
</protein>
<evidence type="ECO:0000313" key="4">
    <source>
        <dbReference type="RefSeq" id="XP_016480007.1"/>
    </source>
</evidence>
<dbReference type="InterPro" id="IPR025558">
    <property type="entry name" value="DUF4283"/>
</dbReference>
<dbReference type="OMA" id="GHNEEAC"/>
<reference evidence="3" key="1">
    <citation type="journal article" date="2014" name="Nat. Commun.">
        <title>The tobacco genome sequence and its comparison with those of tomato and potato.</title>
        <authorList>
            <person name="Sierro N."/>
            <person name="Battey J.N."/>
            <person name="Ouadi S."/>
            <person name="Bakaher N."/>
            <person name="Bovet L."/>
            <person name="Willig A."/>
            <person name="Goepfert S."/>
            <person name="Peitsch M.C."/>
            <person name="Ivanov N.V."/>
        </authorList>
    </citation>
    <scope>NUCLEOTIDE SEQUENCE [LARGE SCALE GENOMIC DNA]</scope>
</reference>
<feature type="region of interest" description="Disordered" evidence="1">
    <location>
        <begin position="206"/>
        <end position="238"/>
    </location>
</feature>
<evidence type="ECO:0000313" key="3">
    <source>
        <dbReference type="Proteomes" id="UP000790787"/>
    </source>
</evidence>
<dbReference type="Proteomes" id="UP000790787">
    <property type="component" value="Chromosome 2"/>
</dbReference>
<dbReference type="RefSeq" id="XP_016480007.1">
    <property type="nucleotide sequence ID" value="XM_016624521.1"/>
</dbReference>
<keyword evidence="3" id="KW-1185">Reference proteome</keyword>
<dbReference type="PaxDb" id="4097-A0A1S4ATE2"/>
<feature type="domain" description="DUF4283" evidence="2">
    <location>
        <begin position="22"/>
        <end position="102"/>
    </location>
</feature>
<proteinExistence type="predicted"/>
<dbReference type="AlphaFoldDB" id="A0A1S4ATE2"/>
<organism evidence="3 4">
    <name type="scientific">Nicotiana tabacum</name>
    <name type="common">Common tobacco</name>
    <dbReference type="NCBI Taxonomy" id="4097"/>
    <lineage>
        <taxon>Eukaryota</taxon>
        <taxon>Viridiplantae</taxon>
        <taxon>Streptophyta</taxon>
        <taxon>Embryophyta</taxon>
        <taxon>Tracheophyta</taxon>
        <taxon>Spermatophyta</taxon>
        <taxon>Magnoliopsida</taxon>
        <taxon>eudicotyledons</taxon>
        <taxon>Gunneridae</taxon>
        <taxon>Pentapetalae</taxon>
        <taxon>asterids</taxon>
        <taxon>lamiids</taxon>
        <taxon>Solanales</taxon>
        <taxon>Solanaceae</taxon>
        <taxon>Nicotianoideae</taxon>
        <taxon>Nicotianeae</taxon>
        <taxon>Nicotiana</taxon>
    </lineage>
</organism>
<gene>
    <name evidence="4" type="primary">LOC107801235</name>
</gene>
<dbReference type="KEGG" id="nta:107801235"/>
<dbReference type="OrthoDB" id="1738329at2759"/>
<reference evidence="4" key="2">
    <citation type="submission" date="2025-08" db="UniProtKB">
        <authorList>
            <consortium name="RefSeq"/>
        </authorList>
    </citation>
    <scope>IDENTIFICATION</scope>
    <source>
        <tissue evidence="4">Leaf</tissue>
    </source>
</reference>
<evidence type="ECO:0000259" key="2">
    <source>
        <dbReference type="Pfam" id="PF14111"/>
    </source>
</evidence>